<dbReference type="NCBIfam" id="TIGR00190">
    <property type="entry name" value="thiC"/>
    <property type="match status" value="1"/>
</dbReference>
<keyword evidence="5 13" id="KW-0479">Metal-binding</keyword>
<name>K1JQL1_AERVE</name>
<dbReference type="HOGENOM" id="CLU_013181_2_1_6"/>
<dbReference type="NCBIfam" id="NF006763">
    <property type="entry name" value="PRK09284.1"/>
    <property type="match status" value="1"/>
</dbReference>
<feature type="binding site" evidence="13">
    <location>
        <position position="273"/>
    </location>
    <ligand>
        <name>substrate</name>
    </ligand>
</feature>
<dbReference type="Pfam" id="PF01964">
    <property type="entry name" value="ThiC_Rad_SAM"/>
    <property type="match status" value="1"/>
</dbReference>
<organism evidence="15 16">
    <name type="scientific">Aeromonas veronii AMC34</name>
    <dbReference type="NCBI Taxonomy" id="1073383"/>
    <lineage>
        <taxon>Bacteria</taxon>
        <taxon>Pseudomonadati</taxon>
        <taxon>Pseudomonadota</taxon>
        <taxon>Gammaproteobacteria</taxon>
        <taxon>Aeromonadales</taxon>
        <taxon>Aeromonadaceae</taxon>
        <taxon>Aeromonas</taxon>
    </lineage>
</organism>
<reference evidence="15 16" key="1">
    <citation type="submission" date="2012-06" db="EMBL/GenBank/DDBJ databases">
        <title>The Genome Sequence of Aeromonas veronii AMC34.</title>
        <authorList>
            <consortium name="The Broad Institute Genome Sequencing Platform"/>
            <person name="Earl A."/>
            <person name="Ward D."/>
            <person name="Feldgarden M."/>
            <person name="Gevers D."/>
            <person name="Graf J."/>
            <person name="Tomasi A."/>
            <person name="Horneman A."/>
            <person name="Walker B."/>
            <person name="Young S.K."/>
            <person name="Zeng Q."/>
            <person name="Gargeya S."/>
            <person name="Fitzgerald M."/>
            <person name="Haas B."/>
            <person name="Abouelleil A."/>
            <person name="Alvarado L."/>
            <person name="Arachchi H.M."/>
            <person name="Berlin A.M."/>
            <person name="Chapman S.B."/>
            <person name="Goldberg J."/>
            <person name="Griggs A."/>
            <person name="Gujja S."/>
            <person name="Hansen M."/>
            <person name="Howarth C."/>
            <person name="Imamovic A."/>
            <person name="Larimer J."/>
            <person name="McCowan C."/>
            <person name="Montmayeur A."/>
            <person name="Murphy C."/>
            <person name="Neiman D."/>
            <person name="Pearson M."/>
            <person name="Priest M."/>
            <person name="Roberts A."/>
            <person name="Saif S."/>
            <person name="Shea T."/>
            <person name="Sisk P."/>
            <person name="Sykes S."/>
            <person name="Wortman J."/>
            <person name="Nusbaum C."/>
            <person name="Birren B."/>
        </authorList>
    </citation>
    <scope>NUCLEOTIDE SEQUENCE [LARGE SCALE GENOMIC DNA]</scope>
    <source>
        <strain evidence="15 16">AMC34</strain>
    </source>
</reference>
<dbReference type="EC" id="4.1.99.17" evidence="13"/>
<accession>K1JQL1</accession>
<feature type="domain" description="ThiC-associated" evidence="14">
    <location>
        <begin position="32"/>
        <end position="112"/>
    </location>
</feature>
<protein>
    <recommendedName>
        <fullName evidence="13">Phosphomethylpyrimidine synthase</fullName>
        <ecNumber evidence="13">4.1.99.17</ecNumber>
    </recommendedName>
    <alternativeName>
        <fullName evidence="13">Hydroxymethylpyrimidine phosphate synthase</fullName>
        <shortName evidence="13">HMP-P synthase</shortName>
        <shortName evidence="13">HMP-phosphate synthase</shortName>
        <shortName evidence="13">HMPP synthase</shortName>
    </alternativeName>
    <alternativeName>
        <fullName evidence="13">Thiamine biosynthesis protein ThiC</fullName>
    </alternativeName>
</protein>
<dbReference type="SFLD" id="SFLDS00113">
    <property type="entry name" value="Radical_SAM_Phosphomethylpyrim"/>
    <property type="match status" value="1"/>
</dbReference>
<evidence type="ECO:0000256" key="13">
    <source>
        <dbReference type="HAMAP-Rule" id="MF_00089"/>
    </source>
</evidence>
<dbReference type="HAMAP" id="MF_00089">
    <property type="entry name" value="ThiC"/>
    <property type="match status" value="1"/>
</dbReference>
<feature type="binding site" evidence="13">
    <location>
        <position position="594"/>
    </location>
    <ligand>
        <name>[4Fe-4S] cluster</name>
        <dbReference type="ChEBI" id="CHEBI:49883"/>
        <note>4Fe-4S-S-AdoMet</note>
    </ligand>
</feature>
<dbReference type="InterPro" id="IPR038521">
    <property type="entry name" value="ThiC/Bza_core_dom"/>
</dbReference>
<feature type="binding site" evidence="13">
    <location>
        <position position="442"/>
    </location>
    <ligand>
        <name>Zn(2+)</name>
        <dbReference type="ChEBI" id="CHEBI:29105"/>
    </ligand>
</feature>
<dbReference type="InterPro" id="IPR002817">
    <property type="entry name" value="ThiC/BzaA/B"/>
</dbReference>
<feature type="binding site" evidence="13">
    <location>
        <position position="438"/>
    </location>
    <ligand>
        <name>substrate</name>
    </ligand>
</feature>
<feature type="binding site" evidence="13">
    <location>
        <position position="244"/>
    </location>
    <ligand>
        <name>substrate</name>
    </ligand>
</feature>
<dbReference type="GO" id="GO:0051539">
    <property type="term" value="F:4 iron, 4 sulfur cluster binding"/>
    <property type="evidence" value="ECO:0007669"/>
    <property type="project" value="UniProtKB-KW"/>
</dbReference>
<dbReference type="GO" id="GO:0009229">
    <property type="term" value="P:thiamine diphosphate biosynthetic process"/>
    <property type="evidence" value="ECO:0007669"/>
    <property type="project" value="UniProtKB-UniRule"/>
</dbReference>
<gene>
    <name evidence="13" type="primary">thiC</name>
    <name evidence="15" type="ORF">HMPREF1168_01266</name>
</gene>
<evidence type="ECO:0000259" key="14">
    <source>
        <dbReference type="Pfam" id="PF13667"/>
    </source>
</evidence>
<dbReference type="SFLD" id="SFLDF00407">
    <property type="entry name" value="phosphomethylpyrimidine_syntha"/>
    <property type="match status" value="1"/>
</dbReference>
<dbReference type="Gene3D" id="6.10.250.620">
    <property type="match status" value="1"/>
</dbReference>
<keyword evidence="9 13" id="KW-0411">Iron-sulfur</keyword>
<keyword evidence="6 13" id="KW-0862">Zinc</keyword>
<feature type="binding site" evidence="13">
    <location>
        <position position="506"/>
    </location>
    <ligand>
        <name>Zn(2+)</name>
        <dbReference type="ChEBI" id="CHEBI:29105"/>
    </ligand>
</feature>
<feature type="binding site" evidence="13">
    <location>
        <position position="589"/>
    </location>
    <ligand>
        <name>[4Fe-4S] cluster</name>
        <dbReference type="ChEBI" id="CHEBI:49883"/>
        <note>4Fe-4S-S-AdoMet</note>
    </ligand>
</feature>
<dbReference type="PANTHER" id="PTHR30557">
    <property type="entry name" value="THIAMINE BIOSYNTHESIS PROTEIN THIC"/>
    <property type="match status" value="1"/>
</dbReference>
<evidence type="ECO:0000256" key="10">
    <source>
        <dbReference type="ARBA" id="ARBA00023239"/>
    </source>
</evidence>
<keyword evidence="8 13" id="KW-0408">Iron</keyword>
<dbReference type="AlphaFoldDB" id="K1JQL1"/>
<dbReference type="SFLD" id="SFLDG01114">
    <property type="entry name" value="phosphomethylpyrimidine_syntha"/>
    <property type="match status" value="1"/>
</dbReference>
<dbReference type="Gene3D" id="3.20.20.540">
    <property type="entry name" value="Radical SAM ThiC family, central domain"/>
    <property type="match status" value="1"/>
</dbReference>
<evidence type="ECO:0000256" key="1">
    <source>
        <dbReference type="ARBA" id="ARBA00003175"/>
    </source>
</evidence>
<evidence type="ECO:0000256" key="2">
    <source>
        <dbReference type="ARBA" id="ARBA00004948"/>
    </source>
</evidence>
<evidence type="ECO:0000256" key="8">
    <source>
        <dbReference type="ARBA" id="ARBA00023004"/>
    </source>
</evidence>
<comment type="caution">
    <text evidence="15">The sequence shown here is derived from an EMBL/GenBank/DDBJ whole genome shotgun (WGS) entry which is preliminary data.</text>
</comment>
<feature type="binding site" evidence="13">
    <location>
        <position position="465"/>
    </location>
    <ligand>
        <name>substrate</name>
    </ligand>
</feature>
<dbReference type="NCBIfam" id="NF009895">
    <property type="entry name" value="PRK13352.1"/>
    <property type="match status" value="1"/>
</dbReference>
<dbReference type="PANTHER" id="PTHR30557:SF1">
    <property type="entry name" value="PHOSPHOMETHYLPYRIMIDINE SYNTHASE, CHLOROPLASTIC"/>
    <property type="match status" value="1"/>
</dbReference>
<keyword evidence="7 13" id="KW-0784">Thiamine biosynthesis</keyword>
<evidence type="ECO:0000256" key="6">
    <source>
        <dbReference type="ARBA" id="ARBA00022833"/>
    </source>
</evidence>
<proteinExistence type="inferred from homology"/>
<evidence type="ECO:0000313" key="15">
    <source>
        <dbReference type="EMBL" id="EKB21714.1"/>
    </source>
</evidence>
<dbReference type="EMBL" id="AGWU01000011">
    <property type="protein sequence ID" value="EKB21714.1"/>
    <property type="molecule type" value="Genomic_DNA"/>
</dbReference>
<feature type="binding site" evidence="13">
    <location>
        <position position="302"/>
    </location>
    <ligand>
        <name>substrate</name>
    </ligand>
</feature>
<evidence type="ECO:0000313" key="16">
    <source>
        <dbReference type="Proteomes" id="UP000006087"/>
    </source>
</evidence>
<comment type="similarity">
    <text evidence="12 13">Belongs to the ThiC family.</text>
</comment>
<keyword evidence="4 13" id="KW-0949">S-adenosyl-L-methionine</keyword>
<evidence type="ECO:0000256" key="5">
    <source>
        <dbReference type="ARBA" id="ARBA00022723"/>
    </source>
</evidence>
<comment type="catalytic activity">
    <reaction evidence="11 13">
        <text>5-amino-1-(5-phospho-beta-D-ribosyl)imidazole + S-adenosyl-L-methionine = 4-amino-2-methyl-5-(phosphooxymethyl)pyrimidine + CO + 5'-deoxyadenosine + formate + L-methionine + 3 H(+)</text>
        <dbReference type="Rhea" id="RHEA:24840"/>
        <dbReference type="ChEBI" id="CHEBI:15378"/>
        <dbReference type="ChEBI" id="CHEBI:15740"/>
        <dbReference type="ChEBI" id="CHEBI:17245"/>
        <dbReference type="ChEBI" id="CHEBI:17319"/>
        <dbReference type="ChEBI" id="CHEBI:57844"/>
        <dbReference type="ChEBI" id="CHEBI:58354"/>
        <dbReference type="ChEBI" id="CHEBI:59789"/>
        <dbReference type="ChEBI" id="CHEBI:137981"/>
        <dbReference type="EC" id="4.1.99.17"/>
    </reaction>
</comment>
<dbReference type="GO" id="GO:0070284">
    <property type="term" value="F:phosphomethylpyrimidine synthase activity"/>
    <property type="evidence" value="ECO:0007669"/>
    <property type="project" value="UniProtKB-EC"/>
</dbReference>
<evidence type="ECO:0000256" key="11">
    <source>
        <dbReference type="ARBA" id="ARBA00050218"/>
    </source>
</evidence>
<evidence type="ECO:0000256" key="12">
    <source>
        <dbReference type="ARBA" id="ARBA00061546"/>
    </source>
</evidence>
<dbReference type="InterPro" id="IPR037509">
    <property type="entry name" value="ThiC"/>
</dbReference>
<dbReference type="GO" id="GO:0005829">
    <property type="term" value="C:cytosol"/>
    <property type="evidence" value="ECO:0007669"/>
    <property type="project" value="TreeGrafter"/>
</dbReference>
<comment type="function">
    <text evidence="1 13">Catalyzes the synthesis of the hydroxymethylpyrimidine phosphate (HMP-P) moiety of thiamine from aminoimidazole ribotide (AIR) in a radical S-adenosyl-L-methionine (SAM)-dependent reaction.</text>
</comment>
<dbReference type="UniPathway" id="UPA00060"/>
<evidence type="ECO:0000256" key="3">
    <source>
        <dbReference type="ARBA" id="ARBA00022485"/>
    </source>
</evidence>
<evidence type="ECO:0000256" key="9">
    <source>
        <dbReference type="ARBA" id="ARBA00023014"/>
    </source>
</evidence>
<comment type="pathway">
    <text evidence="2 13">Cofactor biosynthesis; thiamine diphosphate biosynthesis.</text>
</comment>
<dbReference type="PATRIC" id="fig|1073383.3.peg.1282"/>
<dbReference type="Proteomes" id="UP000006087">
    <property type="component" value="Unassembled WGS sequence"/>
</dbReference>
<dbReference type="RefSeq" id="WP_005342947.1">
    <property type="nucleotide sequence ID" value="NZ_JH823256.1"/>
</dbReference>
<dbReference type="GO" id="GO:0008270">
    <property type="term" value="F:zinc ion binding"/>
    <property type="evidence" value="ECO:0007669"/>
    <property type="project" value="UniProtKB-UniRule"/>
</dbReference>
<keyword evidence="3 13" id="KW-0004">4Fe-4S</keyword>
<feature type="binding site" evidence="13">
    <location>
        <begin position="358"/>
        <end position="360"/>
    </location>
    <ligand>
        <name>substrate</name>
    </ligand>
</feature>
<sequence length="663" mass="74387">MSTSVSDTAKSSRREQRSSAQTFIDNLKGMAHPNSRRIFIEGSRADIRVPLREIQLADTFVGGTKENPRFEPNEPVPVYDTSGRYGEEGVAIDVRRGLPRLRENWVLERDDTDELPGLSSTFTQERLADEGLDHLRFEHLPKPRRAKPGRRVTQLHYARAGIVTPEMEFIAIRENMGRERVRSELLRTQHPGRDFGARLPQNITPEFVRDEVAAGRAIIPSNINHPEAEPMIIGRNFLVKINANIGNSAVTSSIEEEVEKLVWSTRWGADTVMDLSTGRYIHETREWILRNSPVPIGTVPIYQALEKTNGIAEELTWELFRDTLLEQAEQGVDYFTIHAGVLLRFVPMTAKRLTGIVSRGGSIMAKWCLSHHKENFLYQHFREICEICAAYDVALSLGDGLRPGSVYDANDEAQFAELRTLGELTKIAWEYDVQVMIEGPGHVPMHMIERNMTEQLEHCHEAPFYTLGPLTTDIAPGYDHFTSGIGAALIGWYGCAMLCYVTPKEHLGLPNKEDVKQGLITYKIAAHAADLAKGHPGAQIRDNAMSKARFEFRWEDQFNLALDPDTARAYHDETLPQESGKVAHFCSMCGPKFCSMKITQDVRDYAAKLEAVEIKLVGMDGQQEQVVAQVESGMARMAETFKETGGEIYHQAAALKQAAGEEA</sequence>
<dbReference type="InterPro" id="IPR025747">
    <property type="entry name" value="ThiC-associated_dom"/>
</dbReference>
<comment type="subunit">
    <text evidence="13">Homodimer.</text>
</comment>
<dbReference type="GO" id="GO:0009228">
    <property type="term" value="P:thiamine biosynthetic process"/>
    <property type="evidence" value="ECO:0007669"/>
    <property type="project" value="UniProtKB-UniRule"/>
</dbReference>
<feature type="binding site" evidence="13">
    <location>
        <position position="338"/>
    </location>
    <ligand>
        <name>substrate</name>
    </ligand>
</feature>
<dbReference type="Pfam" id="PF13667">
    <property type="entry name" value="ThiC-associated"/>
    <property type="match status" value="1"/>
</dbReference>
<feature type="binding site" evidence="13">
    <location>
        <begin position="399"/>
        <end position="402"/>
    </location>
    <ligand>
        <name>substrate</name>
    </ligand>
</feature>
<feature type="binding site" evidence="13">
    <location>
        <position position="586"/>
    </location>
    <ligand>
        <name>[4Fe-4S] cluster</name>
        <dbReference type="ChEBI" id="CHEBI:49883"/>
        <note>4Fe-4S-S-AdoMet</note>
    </ligand>
</feature>
<dbReference type="FunFam" id="3.20.20.540:FF:000001">
    <property type="entry name" value="Phosphomethylpyrimidine synthase"/>
    <property type="match status" value="1"/>
</dbReference>
<evidence type="ECO:0000256" key="7">
    <source>
        <dbReference type="ARBA" id="ARBA00022977"/>
    </source>
</evidence>
<keyword evidence="10 13" id="KW-0456">Lyase</keyword>
<evidence type="ECO:0000256" key="4">
    <source>
        <dbReference type="ARBA" id="ARBA00022691"/>
    </source>
</evidence>
<comment type="cofactor">
    <cofactor evidence="13">
        <name>[4Fe-4S] cluster</name>
        <dbReference type="ChEBI" id="CHEBI:49883"/>
    </cofactor>
    <text evidence="13">Binds 1 [4Fe-4S] cluster per subunit. The cluster is coordinated with 3 cysteines and an exchangeable S-adenosyl-L-methionine.</text>
</comment>